<protein>
    <submittedName>
        <fullName evidence="1">Uncharacterized protein</fullName>
    </submittedName>
</protein>
<sequence>MSSLQKAFGKIDKMLENQFGEIRRSFQRSINIPRHWQINDELFQQVRTRISLEAMELINDQLQCAEDASYLQFGLCECTIKITHGLPCRHDLAYYRWYSMPIPIQSIHNHWTRLSMRAPIVNDEGERPDRTYEVMDRLRGMDRSTREHMIDRIIDMTDPSQSTVRGPAYNTAHRGRPTGKEEQSGRRIPSFIEASTSSSGVESRRRGRGSRVRKTQANHAQFSVPPISTDYVQHLPRGYQHYISHINDVQGDGHCGFRAIAAHLGYTEDGWAKVRIDLINEIEQNMDLYDALYPERGWANQLIRSLNWFEDSALRDHWMDAMSMGVVIASAYNLVLHTFDARPSSCFTHFPLRSPPVPIQERIEIAIARVGNNHFVQLFLQPHYPVPPYPTWWWDNSSDQAKRWAASYATRIRLWEEIMDTRPRGAGAEFGGNID</sequence>
<evidence type="ECO:0000313" key="1">
    <source>
        <dbReference type="EMBL" id="KAI8535884.1"/>
    </source>
</evidence>
<gene>
    <name evidence="1" type="ORF">RHMOL_Rhmol10G0209300</name>
</gene>
<dbReference type="Proteomes" id="UP001062846">
    <property type="component" value="Chromosome 10"/>
</dbReference>
<name>A0ACC0M5M9_RHOML</name>
<organism evidence="1 2">
    <name type="scientific">Rhododendron molle</name>
    <name type="common">Chinese azalea</name>
    <name type="synonym">Azalea mollis</name>
    <dbReference type="NCBI Taxonomy" id="49168"/>
    <lineage>
        <taxon>Eukaryota</taxon>
        <taxon>Viridiplantae</taxon>
        <taxon>Streptophyta</taxon>
        <taxon>Embryophyta</taxon>
        <taxon>Tracheophyta</taxon>
        <taxon>Spermatophyta</taxon>
        <taxon>Magnoliopsida</taxon>
        <taxon>eudicotyledons</taxon>
        <taxon>Gunneridae</taxon>
        <taxon>Pentapetalae</taxon>
        <taxon>asterids</taxon>
        <taxon>Ericales</taxon>
        <taxon>Ericaceae</taxon>
        <taxon>Ericoideae</taxon>
        <taxon>Rhodoreae</taxon>
        <taxon>Rhododendron</taxon>
    </lineage>
</organism>
<accession>A0ACC0M5M9</accession>
<keyword evidence="2" id="KW-1185">Reference proteome</keyword>
<reference evidence="1" key="1">
    <citation type="submission" date="2022-02" db="EMBL/GenBank/DDBJ databases">
        <title>Plant Genome Project.</title>
        <authorList>
            <person name="Zhang R.-G."/>
        </authorList>
    </citation>
    <scope>NUCLEOTIDE SEQUENCE</scope>
    <source>
        <strain evidence="1">AT1</strain>
    </source>
</reference>
<proteinExistence type="predicted"/>
<comment type="caution">
    <text evidence="1">The sequence shown here is derived from an EMBL/GenBank/DDBJ whole genome shotgun (WGS) entry which is preliminary data.</text>
</comment>
<evidence type="ECO:0000313" key="2">
    <source>
        <dbReference type="Proteomes" id="UP001062846"/>
    </source>
</evidence>
<dbReference type="EMBL" id="CM046397">
    <property type="protein sequence ID" value="KAI8535884.1"/>
    <property type="molecule type" value="Genomic_DNA"/>
</dbReference>